<feature type="region of interest" description="Disordered" evidence="1">
    <location>
        <begin position="27"/>
        <end position="143"/>
    </location>
</feature>
<dbReference type="Proteomes" id="UP000489600">
    <property type="component" value="Unassembled WGS sequence"/>
</dbReference>
<name>A0A565BTQ6_9BRAS</name>
<comment type="caution">
    <text evidence="2">The sequence shown here is derived from an EMBL/GenBank/DDBJ whole genome shotgun (WGS) entry which is preliminary data.</text>
</comment>
<feature type="compositionally biased region" description="Basic and acidic residues" evidence="1">
    <location>
        <begin position="57"/>
        <end position="68"/>
    </location>
</feature>
<accession>A0A565BTQ6</accession>
<gene>
    <name evidence="2" type="ORF">ANE_LOCUS15211</name>
</gene>
<feature type="compositionally biased region" description="Basic residues" evidence="1">
    <location>
        <begin position="90"/>
        <end position="101"/>
    </location>
</feature>
<evidence type="ECO:0000256" key="1">
    <source>
        <dbReference type="SAM" id="MobiDB-lite"/>
    </source>
</evidence>
<keyword evidence="3" id="KW-1185">Reference proteome</keyword>
<proteinExistence type="predicted"/>
<sequence length="143" mass="16616">MVEIDHNEPSQHLDQEFKELKKKLLATNVIQTPQPAPPKQQQNQGQQQNKKWPFKFVRGEEKEEDIRSFCDPPMPTVAGKTNGKVQQWRGPHRPAPKTAGRKRTEVRRTNRPPISPKATCRRRRSRATPACFQKEDLHDHGRL</sequence>
<protein>
    <submittedName>
        <fullName evidence="2">Uncharacterized protein</fullName>
    </submittedName>
</protein>
<evidence type="ECO:0000313" key="2">
    <source>
        <dbReference type="EMBL" id="VVB04767.1"/>
    </source>
</evidence>
<reference evidence="2" key="1">
    <citation type="submission" date="2019-07" db="EMBL/GenBank/DDBJ databases">
        <authorList>
            <person name="Dittberner H."/>
        </authorList>
    </citation>
    <scope>NUCLEOTIDE SEQUENCE [LARGE SCALE GENOMIC DNA]</scope>
</reference>
<feature type="compositionally biased region" description="Low complexity" evidence="1">
    <location>
        <begin position="39"/>
        <end position="48"/>
    </location>
</feature>
<dbReference type="EMBL" id="CABITT030000005">
    <property type="protein sequence ID" value="VVB04767.1"/>
    <property type="molecule type" value="Genomic_DNA"/>
</dbReference>
<organism evidence="2 3">
    <name type="scientific">Arabis nemorensis</name>
    <dbReference type="NCBI Taxonomy" id="586526"/>
    <lineage>
        <taxon>Eukaryota</taxon>
        <taxon>Viridiplantae</taxon>
        <taxon>Streptophyta</taxon>
        <taxon>Embryophyta</taxon>
        <taxon>Tracheophyta</taxon>
        <taxon>Spermatophyta</taxon>
        <taxon>Magnoliopsida</taxon>
        <taxon>eudicotyledons</taxon>
        <taxon>Gunneridae</taxon>
        <taxon>Pentapetalae</taxon>
        <taxon>rosids</taxon>
        <taxon>malvids</taxon>
        <taxon>Brassicales</taxon>
        <taxon>Brassicaceae</taxon>
        <taxon>Arabideae</taxon>
        <taxon>Arabis</taxon>
    </lineage>
</organism>
<dbReference type="AlphaFoldDB" id="A0A565BTQ6"/>
<evidence type="ECO:0000313" key="3">
    <source>
        <dbReference type="Proteomes" id="UP000489600"/>
    </source>
</evidence>
<feature type="compositionally biased region" description="Basic and acidic residues" evidence="1">
    <location>
        <begin position="133"/>
        <end position="143"/>
    </location>
</feature>